<dbReference type="Gene3D" id="3.30.2070.10">
    <property type="entry name" value="Formate dehydrogenase/DMSO reductase"/>
    <property type="match status" value="1"/>
</dbReference>
<proteinExistence type="inferred from homology"/>
<dbReference type="SUPFAM" id="SSF50692">
    <property type="entry name" value="ADC-like"/>
    <property type="match status" value="1"/>
</dbReference>
<dbReference type="InterPro" id="IPR009010">
    <property type="entry name" value="Asp_de-COase-like_dom_sf"/>
</dbReference>
<keyword evidence="2" id="KW-0479">Metal-binding</keyword>
<dbReference type="GO" id="GO:0043546">
    <property type="term" value="F:molybdopterin cofactor binding"/>
    <property type="evidence" value="ECO:0007669"/>
    <property type="project" value="InterPro"/>
</dbReference>
<dbReference type="PANTHER" id="PTHR43742:SF6">
    <property type="entry name" value="OXIDOREDUCTASE YYAE-RELATED"/>
    <property type="match status" value="1"/>
</dbReference>
<evidence type="ECO:0008006" key="8">
    <source>
        <dbReference type="Google" id="ProtNLM"/>
    </source>
</evidence>
<dbReference type="InterPro" id="IPR006656">
    <property type="entry name" value="Mopterin_OxRdtase"/>
</dbReference>
<evidence type="ECO:0000256" key="2">
    <source>
        <dbReference type="ARBA" id="ARBA00022723"/>
    </source>
</evidence>
<evidence type="ECO:0000259" key="5">
    <source>
        <dbReference type="Pfam" id="PF00384"/>
    </source>
</evidence>
<dbReference type="AlphaFoldDB" id="A0A0F9SWC8"/>
<name>A0A0F9SWC8_9ZZZZ</name>
<gene>
    <name evidence="7" type="ORF">LCGC14_0802900</name>
</gene>
<comment type="similarity">
    <text evidence="1">Belongs to the prokaryotic molybdopterin-containing oxidoreductase family.</text>
</comment>
<dbReference type="Gene3D" id="2.40.40.20">
    <property type="match status" value="1"/>
</dbReference>
<dbReference type="Pfam" id="PF01568">
    <property type="entry name" value="Molydop_binding"/>
    <property type="match status" value="1"/>
</dbReference>
<dbReference type="PANTHER" id="PTHR43742">
    <property type="entry name" value="TRIMETHYLAMINE-N-OXIDE REDUCTASE"/>
    <property type="match status" value="1"/>
</dbReference>
<feature type="domain" description="Molybdopterin oxidoreductase" evidence="5">
    <location>
        <begin position="70"/>
        <end position="445"/>
    </location>
</feature>
<dbReference type="GO" id="GO:0016491">
    <property type="term" value="F:oxidoreductase activity"/>
    <property type="evidence" value="ECO:0007669"/>
    <property type="project" value="InterPro"/>
</dbReference>
<keyword evidence="4" id="KW-0411">Iron-sulfur</keyword>
<dbReference type="Gene3D" id="3.40.228.10">
    <property type="entry name" value="Dimethylsulfoxide Reductase, domain 2"/>
    <property type="match status" value="1"/>
</dbReference>
<dbReference type="SUPFAM" id="SSF53706">
    <property type="entry name" value="Formate dehydrogenase/DMSO reductase, domains 1-3"/>
    <property type="match status" value="1"/>
</dbReference>
<reference evidence="7" key="1">
    <citation type="journal article" date="2015" name="Nature">
        <title>Complex archaea that bridge the gap between prokaryotes and eukaryotes.</title>
        <authorList>
            <person name="Spang A."/>
            <person name="Saw J.H."/>
            <person name="Jorgensen S.L."/>
            <person name="Zaremba-Niedzwiedzka K."/>
            <person name="Martijn J."/>
            <person name="Lind A.E."/>
            <person name="van Eijk R."/>
            <person name="Schleper C."/>
            <person name="Guy L."/>
            <person name="Ettema T.J."/>
        </authorList>
    </citation>
    <scope>NUCLEOTIDE SEQUENCE</scope>
</reference>
<feature type="domain" description="Molybdopterin dinucleotide-binding" evidence="6">
    <location>
        <begin position="564"/>
        <end position="657"/>
    </location>
</feature>
<evidence type="ECO:0000256" key="1">
    <source>
        <dbReference type="ARBA" id="ARBA00010312"/>
    </source>
</evidence>
<dbReference type="EMBL" id="LAZR01002170">
    <property type="protein sequence ID" value="KKN33533.1"/>
    <property type="molecule type" value="Genomic_DNA"/>
</dbReference>
<dbReference type="Gene3D" id="3.40.50.740">
    <property type="match status" value="1"/>
</dbReference>
<evidence type="ECO:0000313" key="7">
    <source>
        <dbReference type="EMBL" id="KKN33533.1"/>
    </source>
</evidence>
<dbReference type="InterPro" id="IPR050612">
    <property type="entry name" value="Prok_Mopterin_Oxidored"/>
</dbReference>
<keyword evidence="3" id="KW-0408">Iron</keyword>
<dbReference type="Gene3D" id="2.20.25.90">
    <property type="entry name" value="ADC-like domains"/>
    <property type="match status" value="1"/>
</dbReference>
<evidence type="ECO:0000256" key="4">
    <source>
        <dbReference type="ARBA" id="ARBA00023014"/>
    </source>
</evidence>
<evidence type="ECO:0000256" key="3">
    <source>
        <dbReference type="ARBA" id="ARBA00023004"/>
    </source>
</evidence>
<feature type="non-terminal residue" evidence="7">
    <location>
        <position position="658"/>
    </location>
</feature>
<dbReference type="Pfam" id="PF00384">
    <property type="entry name" value="Molybdopterin"/>
    <property type="match status" value="1"/>
</dbReference>
<dbReference type="InterPro" id="IPR006657">
    <property type="entry name" value="MoPterin_dinucl-bd_dom"/>
</dbReference>
<sequence length="658" mass="75362">MKFKKTFNTIRFGTCSKDCYGSCVFKGIWDDNAPKNKLIKAIPDKKHPFTNGFFCPKFKQRQHLLYHRDRLINPLIRNGPKSVNDFKNISIEKAIDIISEKIEKNLENMASRKILAAFYSGNSGLISKYAPLRFFGQIKATITSKGICNEGGCAGLTKLFGTYSTTNPFQLNNDKTHLIVIWGCNLSESNIHTYYLVKQAIKRGAIVIVVDSRRTQIAEKAYKFLHIYPSTEPLLVKLILNEIITKQAWDDDFLKENVDYYESIFCEVDTINKERLLSQIGLNYQSFQDFVDLLLKFKHHTIFNIGYGIQKDFFGGRIVNTIALIQILLGNIGKPGTGIIYSQSDFLKPFLQPIQDYIIQVKNKFDLKEIPLITLGNELLSGEYNLLFIYNLNPVSSLPNQNLLRKALINEDLYIVVLDMFLNATTKYADIVIPAKFDLECNDFISSYYIPGLSVNIGGPCPFQYCLSNFEFFQKLAINIGYRYQPLFQETEEEIFNYCLNKLPSNIRNNLEENGYYLPFDEEYVPFENLEFPTQNGHILTRGPHFNFGEKVLNQRLARKEDEFLLITPAHRNFLHSQLKQIQSKYIKAFEKVFLLSDDLNKLGLKVGDKVFVSNNYGSGIYILEDLSTLKSGVVLIYSGLSTSIKGSTNVNMFTPDK</sequence>
<accession>A0A0F9SWC8</accession>
<evidence type="ECO:0000259" key="6">
    <source>
        <dbReference type="Pfam" id="PF01568"/>
    </source>
</evidence>
<dbReference type="GO" id="GO:0051536">
    <property type="term" value="F:iron-sulfur cluster binding"/>
    <property type="evidence" value="ECO:0007669"/>
    <property type="project" value="UniProtKB-KW"/>
</dbReference>
<dbReference type="GO" id="GO:0046872">
    <property type="term" value="F:metal ion binding"/>
    <property type="evidence" value="ECO:0007669"/>
    <property type="project" value="UniProtKB-KW"/>
</dbReference>
<comment type="caution">
    <text evidence="7">The sequence shown here is derived from an EMBL/GenBank/DDBJ whole genome shotgun (WGS) entry which is preliminary data.</text>
</comment>
<protein>
    <recommendedName>
        <fullName evidence="8">4Fe-4S Mo/W bis-MGD-type domain-containing protein</fullName>
    </recommendedName>
</protein>
<organism evidence="7">
    <name type="scientific">marine sediment metagenome</name>
    <dbReference type="NCBI Taxonomy" id="412755"/>
    <lineage>
        <taxon>unclassified sequences</taxon>
        <taxon>metagenomes</taxon>
        <taxon>ecological metagenomes</taxon>
    </lineage>
</organism>